<evidence type="ECO:0000259" key="1">
    <source>
        <dbReference type="Pfam" id="PF13456"/>
    </source>
</evidence>
<dbReference type="PANTHER" id="PTHR47723:SF19">
    <property type="entry name" value="POLYNUCLEOTIDYL TRANSFERASE, RIBONUCLEASE H-LIKE SUPERFAMILY PROTEIN"/>
    <property type="match status" value="1"/>
</dbReference>
<dbReference type="Pfam" id="PF13456">
    <property type="entry name" value="RVT_3"/>
    <property type="match status" value="1"/>
</dbReference>
<comment type="caution">
    <text evidence="2">The sequence shown here is derived from an EMBL/GenBank/DDBJ whole genome shotgun (WGS) entry which is preliminary data.</text>
</comment>
<organism evidence="2 3">
    <name type="scientific">Gossypium stocksii</name>
    <dbReference type="NCBI Taxonomy" id="47602"/>
    <lineage>
        <taxon>Eukaryota</taxon>
        <taxon>Viridiplantae</taxon>
        <taxon>Streptophyta</taxon>
        <taxon>Embryophyta</taxon>
        <taxon>Tracheophyta</taxon>
        <taxon>Spermatophyta</taxon>
        <taxon>Magnoliopsida</taxon>
        <taxon>eudicotyledons</taxon>
        <taxon>Gunneridae</taxon>
        <taxon>Pentapetalae</taxon>
        <taxon>rosids</taxon>
        <taxon>malvids</taxon>
        <taxon>Malvales</taxon>
        <taxon>Malvaceae</taxon>
        <taxon>Malvoideae</taxon>
        <taxon>Gossypium</taxon>
    </lineage>
</organism>
<evidence type="ECO:0000313" key="2">
    <source>
        <dbReference type="EMBL" id="KAH1038796.1"/>
    </source>
</evidence>
<dbReference type="InterPro" id="IPR012337">
    <property type="entry name" value="RNaseH-like_sf"/>
</dbReference>
<proteinExistence type="predicted"/>
<dbReference type="AlphaFoldDB" id="A0A9D3UDS1"/>
<keyword evidence="3" id="KW-1185">Reference proteome</keyword>
<name>A0A9D3UDS1_9ROSI</name>
<dbReference type="EMBL" id="JAIQCV010000012">
    <property type="protein sequence ID" value="KAH1038796.1"/>
    <property type="molecule type" value="Genomic_DNA"/>
</dbReference>
<dbReference type="PANTHER" id="PTHR47723">
    <property type="entry name" value="OS05G0353850 PROTEIN"/>
    <property type="match status" value="1"/>
</dbReference>
<gene>
    <name evidence="2" type="ORF">J1N35_040539</name>
</gene>
<dbReference type="InterPro" id="IPR053151">
    <property type="entry name" value="RNase_H-like"/>
</dbReference>
<feature type="domain" description="RNase H type-1" evidence="1">
    <location>
        <begin position="25"/>
        <end position="127"/>
    </location>
</feature>
<dbReference type="SUPFAM" id="SSF53098">
    <property type="entry name" value="Ribonuclease H-like"/>
    <property type="match status" value="1"/>
</dbReference>
<dbReference type="InterPro" id="IPR002156">
    <property type="entry name" value="RNaseH_domain"/>
</dbReference>
<evidence type="ECO:0000313" key="3">
    <source>
        <dbReference type="Proteomes" id="UP000828251"/>
    </source>
</evidence>
<sequence length="146" mass="16643">MEESWVCLNTGGLDRSNEGFPTVESLVRDQNGRWIIGFSRYLGNCTVTNVKLWGILDGLKLILDRRSERILIQTDGLKVANAIQEGVFSISNSTSLRRIHQTLIKVKQWKIQHIPRKENTLADSIVKTICDRKLGLKLFEDPPLRV</sequence>
<dbReference type="GO" id="GO:0004523">
    <property type="term" value="F:RNA-DNA hybrid ribonuclease activity"/>
    <property type="evidence" value="ECO:0007669"/>
    <property type="project" value="InterPro"/>
</dbReference>
<dbReference type="Gene3D" id="3.30.420.10">
    <property type="entry name" value="Ribonuclease H-like superfamily/Ribonuclease H"/>
    <property type="match status" value="1"/>
</dbReference>
<dbReference type="CDD" id="cd06222">
    <property type="entry name" value="RNase_H_like"/>
    <property type="match status" value="1"/>
</dbReference>
<dbReference type="InterPro" id="IPR044730">
    <property type="entry name" value="RNase_H-like_dom_plant"/>
</dbReference>
<reference evidence="2 3" key="1">
    <citation type="journal article" date="2021" name="Plant Biotechnol. J.">
        <title>Multi-omics assisted identification of the key and species-specific regulatory components of drought-tolerant mechanisms in Gossypium stocksii.</title>
        <authorList>
            <person name="Yu D."/>
            <person name="Ke L."/>
            <person name="Zhang D."/>
            <person name="Wu Y."/>
            <person name="Sun Y."/>
            <person name="Mei J."/>
            <person name="Sun J."/>
            <person name="Sun Y."/>
        </authorList>
    </citation>
    <scope>NUCLEOTIDE SEQUENCE [LARGE SCALE GENOMIC DNA]</scope>
    <source>
        <strain evidence="3">cv. E1</strain>
        <tissue evidence="2">Leaf</tissue>
    </source>
</reference>
<dbReference type="InterPro" id="IPR036397">
    <property type="entry name" value="RNaseH_sf"/>
</dbReference>
<protein>
    <recommendedName>
        <fullName evidence="1">RNase H type-1 domain-containing protein</fullName>
    </recommendedName>
</protein>
<dbReference type="GO" id="GO:0003676">
    <property type="term" value="F:nucleic acid binding"/>
    <property type="evidence" value="ECO:0007669"/>
    <property type="project" value="InterPro"/>
</dbReference>
<dbReference type="OrthoDB" id="999300at2759"/>
<dbReference type="Proteomes" id="UP000828251">
    <property type="component" value="Unassembled WGS sequence"/>
</dbReference>
<accession>A0A9D3UDS1</accession>